<dbReference type="GO" id="GO:0016639">
    <property type="term" value="F:oxidoreductase activity, acting on the CH-NH2 group of donors, NAD or NADP as acceptor"/>
    <property type="evidence" value="ECO:0007669"/>
    <property type="project" value="InterPro"/>
</dbReference>
<keyword evidence="1" id="KW-0028">Amino-acid biosynthesis</keyword>
<dbReference type="InterPro" id="IPR028261">
    <property type="entry name" value="DPD_II"/>
</dbReference>
<dbReference type="PANTHER" id="PTHR43100">
    <property type="entry name" value="GLUTAMATE SYNTHASE [NADPH] SMALL CHAIN"/>
    <property type="match status" value="1"/>
</dbReference>
<dbReference type="Proteomes" id="UP000355283">
    <property type="component" value="Unassembled WGS sequence"/>
</dbReference>
<evidence type="ECO:0000256" key="4">
    <source>
        <dbReference type="ARBA" id="ARBA00029440"/>
    </source>
</evidence>
<reference evidence="7 8" key="1">
    <citation type="submission" date="2019-01" db="EMBL/GenBank/DDBJ databases">
        <title>Nuclear Genome Assembly of the Microalgal Biofuel strain Nannochloropsis salina CCMP1776.</title>
        <authorList>
            <person name="Hovde B."/>
        </authorList>
    </citation>
    <scope>NUCLEOTIDE SEQUENCE [LARGE SCALE GENOMIC DNA]</scope>
    <source>
        <strain evidence="7 8">CCMP1776</strain>
    </source>
</reference>
<evidence type="ECO:0000256" key="1">
    <source>
        <dbReference type="ARBA" id="ARBA00022605"/>
    </source>
</evidence>
<dbReference type="EMBL" id="SDOX01000001">
    <property type="protein sequence ID" value="TFJ88428.1"/>
    <property type="molecule type" value="Genomic_DNA"/>
</dbReference>
<dbReference type="InterPro" id="IPR051394">
    <property type="entry name" value="Glutamate_Synthase"/>
</dbReference>
<dbReference type="InterPro" id="IPR009051">
    <property type="entry name" value="Helical_ferredxn"/>
</dbReference>
<keyword evidence="3" id="KW-0314">Glutamate biosynthesis</keyword>
<keyword evidence="8" id="KW-1185">Reference proteome</keyword>
<dbReference type="Gene3D" id="1.10.1060.10">
    <property type="entry name" value="Alpha-helical ferredoxin"/>
    <property type="match status" value="1"/>
</dbReference>
<dbReference type="GO" id="GO:0051536">
    <property type="term" value="F:iron-sulfur cluster binding"/>
    <property type="evidence" value="ECO:0007669"/>
    <property type="project" value="InterPro"/>
</dbReference>
<evidence type="ECO:0008006" key="9">
    <source>
        <dbReference type="Google" id="ProtNLM"/>
    </source>
</evidence>
<protein>
    <recommendedName>
        <fullName evidence="9">4Fe-4S ferredoxin-type domain-containing protein</fullName>
    </recommendedName>
</protein>
<evidence type="ECO:0000256" key="2">
    <source>
        <dbReference type="ARBA" id="ARBA00023002"/>
    </source>
</evidence>
<dbReference type="Pfam" id="PF07992">
    <property type="entry name" value="Pyr_redox_2"/>
    <property type="match status" value="2"/>
</dbReference>
<accession>A0A4D9DHQ7</accession>
<dbReference type="Gene3D" id="3.50.50.60">
    <property type="entry name" value="FAD/NAD(P)-binding domain"/>
    <property type="match status" value="2"/>
</dbReference>
<dbReference type="InterPro" id="IPR023753">
    <property type="entry name" value="FAD/NAD-binding_dom"/>
</dbReference>
<organism evidence="7 8">
    <name type="scientific">Nannochloropsis salina CCMP1776</name>
    <dbReference type="NCBI Taxonomy" id="1027361"/>
    <lineage>
        <taxon>Eukaryota</taxon>
        <taxon>Sar</taxon>
        <taxon>Stramenopiles</taxon>
        <taxon>Ochrophyta</taxon>
        <taxon>Eustigmatophyceae</taxon>
        <taxon>Eustigmatales</taxon>
        <taxon>Monodopsidaceae</taxon>
        <taxon>Microchloropsis</taxon>
        <taxon>Microchloropsis salina</taxon>
    </lineage>
</organism>
<dbReference type="SUPFAM" id="SSF51905">
    <property type="entry name" value="FAD/NAD(P)-binding domain"/>
    <property type="match status" value="1"/>
</dbReference>
<evidence type="ECO:0000313" key="8">
    <source>
        <dbReference type="Proteomes" id="UP000355283"/>
    </source>
</evidence>
<dbReference type="NCBIfam" id="TIGR01317">
    <property type="entry name" value="GOGAT_sm_gam"/>
    <property type="match status" value="1"/>
</dbReference>
<dbReference type="InterPro" id="IPR006005">
    <property type="entry name" value="Glut_synth_ssu1"/>
</dbReference>
<dbReference type="OrthoDB" id="4327079at2759"/>
<dbReference type="SUPFAM" id="SSF46548">
    <property type="entry name" value="alpha-helical ferredoxin"/>
    <property type="match status" value="1"/>
</dbReference>
<dbReference type="Pfam" id="PF14691">
    <property type="entry name" value="Fer4_20"/>
    <property type="match status" value="1"/>
</dbReference>
<comment type="caution">
    <text evidence="7">The sequence shown here is derived from an EMBL/GenBank/DDBJ whole genome shotgun (WGS) entry which is preliminary data.</text>
</comment>
<evidence type="ECO:0000256" key="3">
    <source>
        <dbReference type="ARBA" id="ARBA00023164"/>
    </source>
</evidence>
<feature type="domain" description="FAD/NAD(P)-binding" evidence="5">
    <location>
        <begin position="207"/>
        <end position="376"/>
    </location>
</feature>
<dbReference type="AlphaFoldDB" id="A0A4D9DHQ7"/>
<proteinExistence type="predicted"/>
<name>A0A4D9DHQ7_9STRA</name>
<dbReference type="GO" id="GO:0006537">
    <property type="term" value="P:glutamate biosynthetic process"/>
    <property type="evidence" value="ECO:0007669"/>
    <property type="project" value="UniProtKB-KW"/>
</dbReference>
<feature type="domain" description="Dihydroprymidine dehydrogenase" evidence="6">
    <location>
        <begin position="99"/>
        <end position="193"/>
    </location>
</feature>
<dbReference type="PRINTS" id="PR00419">
    <property type="entry name" value="ADXRDTASE"/>
</dbReference>
<sequence>MLSASRNHLTRCLRTAVAARQVSVRQFHPSASPLGGSITRHEVWRDDNEQDNLPKVKRRDGSIAAIEKKRGFVDYHRNPDPYRDPLDRVFDWGEIKTDEGHDEVERKVQAARCMDCGTPFCQTHTGCPVNNLIPEWNELVYKGQWREAIDRLHKTNNFPEFTGLVCPAPCEGGCVAGLVDKPVTIKNIEYAIEGWITPRIPQYRSGMSVAVVGSGPRRLAAADCLNQMGHKVTVYEREDRIGGLLMYGIPNMKLDKEKVLRRVDMLREEGIEFVTGTHVGKDLAIEDLRANVDALVLTLGSTVPRDLRVPNREANGIHFAMEFLTKNQKRLMMTREGRLESGWDKSFITAEGKDVIVVGGGDTGTDCIGTSMRHRCKSIGNVKGLVTVNVEVSAKGITPIPGTEKEWPADLIILAMGFMNPESTIPSGLSLDVDQRHNIRADYGDYRTNVDGVFAAGDCRRGQSLVVWAINEGRGVAESVNKFLIEKSEVTEDEAYIGAM</sequence>
<comment type="pathway">
    <text evidence="4">Amino-acid biosynthesis.</text>
</comment>
<evidence type="ECO:0000259" key="5">
    <source>
        <dbReference type="Pfam" id="PF07992"/>
    </source>
</evidence>
<dbReference type="SUPFAM" id="SSF51971">
    <property type="entry name" value="Nucleotide-binding domain"/>
    <property type="match status" value="1"/>
</dbReference>
<feature type="domain" description="FAD/NAD(P)-binding" evidence="5">
    <location>
        <begin position="391"/>
        <end position="473"/>
    </location>
</feature>
<evidence type="ECO:0000259" key="6">
    <source>
        <dbReference type="Pfam" id="PF14691"/>
    </source>
</evidence>
<keyword evidence="2" id="KW-0560">Oxidoreductase</keyword>
<gene>
    <name evidence="7" type="ORF">NSK_000002</name>
</gene>
<dbReference type="PANTHER" id="PTHR43100:SF1">
    <property type="entry name" value="GLUTAMATE SYNTHASE [NADPH] SMALL CHAIN"/>
    <property type="match status" value="1"/>
</dbReference>
<dbReference type="InterPro" id="IPR036188">
    <property type="entry name" value="FAD/NAD-bd_sf"/>
</dbReference>
<evidence type="ECO:0000313" key="7">
    <source>
        <dbReference type="EMBL" id="TFJ88428.1"/>
    </source>
</evidence>